<evidence type="ECO:0000256" key="1">
    <source>
        <dbReference type="ARBA" id="ARBA00022729"/>
    </source>
</evidence>
<dbReference type="InterPro" id="IPR050955">
    <property type="entry name" value="Plant_Biomass_Hydrol_Est"/>
</dbReference>
<comment type="caution">
    <text evidence="4">The sequence shown here is derived from an EMBL/GenBank/DDBJ whole genome shotgun (WGS) entry which is preliminary data.</text>
</comment>
<evidence type="ECO:0000313" key="4">
    <source>
        <dbReference type="EMBL" id="GGH32150.1"/>
    </source>
</evidence>
<dbReference type="Proteomes" id="UP000603912">
    <property type="component" value="Unassembled WGS sequence"/>
</dbReference>
<dbReference type="NCBIfam" id="TIGR01840">
    <property type="entry name" value="esterase_phb"/>
    <property type="match status" value="1"/>
</dbReference>
<evidence type="ECO:0000313" key="5">
    <source>
        <dbReference type="Proteomes" id="UP000603912"/>
    </source>
</evidence>
<accession>A0A917IC91</accession>
<keyword evidence="1" id="KW-0732">Signal</keyword>
<evidence type="ECO:0000256" key="2">
    <source>
        <dbReference type="ARBA" id="ARBA00022801"/>
    </source>
</evidence>
<dbReference type="InterPro" id="IPR010126">
    <property type="entry name" value="Esterase_phb"/>
</dbReference>
<dbReference type="SUPFAM" id="SSF53474">
    <property type="entry name" value="alpha/beta-Hydrolases"/>
    <property type="match status" value="1"/>
</dbReference>
<keyword evidence="2" id="KW-0378">Hydrolase</keyword>
<name>A0A917IC91_9HYPH</name>
<dbReference type="PANTHER" id="PTHR43037">
    <property type="entry name" value="UNNAMED PRODUCT-RELATED"/>
    <property type="match status" value="1"/>
</dbReference>
<dbReference type="PANTHER" id="PTHR43037:SF1">
    <property type="entry name" value="BLL1128 PROTEIN"/>
    <property type="match status" value="1"/>
</dbReference>
<evidence type="ECO:0000256" key="3">
    <source>
        <dbReference type="SAM" id="MobiDB-lite"/>
    </source>
</evidence>
<gene>
    <name evidence="4" type="ORF">GCM10007036_43820</name>
</gene>
<feature type="region of interest" description="Disordered" evidence="3">
    <location>
        <begin position="35"/>
        <end position="62"/>
    </location>
</feature>
<sequence>MTTRILAGLADATRLTRDGRVSEALATIRRTLATGASPAPAADEKRAPGALPPRPGVGAGAFGQGLSGLGGAAAWLNPQGTPAPGRAPAVPAGARFEERAFSGTAGRLGYKLYVPSGHGAQPMPLVVMLHGCTQSPDDFAAGTRMNELAEEHGFLVAYPAQTKAANASRCWNWFSAADQQRDRGEPALIAGVARQVMAEFTVADGRVYVAGLSAGGATAAIMGVLYPDLFAAVGVHSGLACGAARDLPSALSAMRGGASPVNLPRGGAAAPPTIIFHGDHDKTVHPANAALVASQVDAGAVAERDVQKGETPQGVRFTRRVEADRNGVPVLEHWVIHGLGHSWSGGSPAGSYTDARGPDASREMIRFFEHHRVASVRTGG</sequence>
<dbReference type="EMBL" id="BMES01000003">
    <property type="protein sequence ID" value="GGH32150.1"/>
    <property type="molecule type" value="Genomic_DNA"/>
</dbReference>
<dbReference type="Gene3D" id="3.40.50.1820">
    <property type="entry name" value="alpha/beta hydrolase"/>
    <property type="match status" value="1"/>
</dbReference>
<dbReference type="RefSeq" id="WP_210318693.1">
    <property type="nucleotide sequence ID" value="NZ_BMES01000003.1"/>
</dbReference>
<proteinExistence type="predicted"/>
<protein>
    <submittedName>
        <fullName evidence="4">Esterase</fullName>
    </submittedName>
</protein>
<organism evidence="4 5">
    <name type="scientific">Alsobacter metallidurans</name>
    <dbReference type="NCBI Taxonomy" id="340221"/>
    <lineage>
        <taxon>Bacteria</taxon>
        <taxon>Pseudomonadati</taxon>
        <taxon>Pseudomonadota</taxon>
        <taxon>Alphaproteobacteria</taxon>
        <taxon>Hyphomicrobiales</taxon>
        <taxon>Alsobacteraceae</taxon>
        <taxon>Alsobacter</taxon>
    </lineage>
</organism>
<dbReference type="AlphaFoldDB" id="A0A917IC91"/>
<dbReference type="GO" id="GO:0005576">
    <property type="term" value="C:extracellular region"/>
    <property type="evidence" value="ECO:0007669"/>
    <property type="project" value="InterPro"/>
</dbReference>
<dbReference type="GO" id="GO:0016787">
    <property type="term" value="F:hydrolase activity"/>
    <property type="evidence" value="ECO:0007669"/>
    <property type="project" value="UniProtKB-KW"/>
</dbReference>
<keyword evidence="5" id="KW-1185">Reference proteome</keyword>
<dbReference type="Pfam" id="PF10503">
    <property type="entry name" value="Esterase_PHB"/>
    <property type="match status" value="1"/>
</dbReference>
<reference evidence="4" key="2">
    <citation type="submission" date="2020-09" db="EMBL/GenBank/DDBJ databases">
        <authorList>
            <person name="Sun Q."/>
            <person name="Zhou Y."/>
        </authorList>
    </citation>
    <scope>NUCLEOTIDE SEQUENCE</scope>
    <source>
        <strain evidence="4">CGMCC 1.12214</strain>
    </source>
</reference>
<dbReference type="InterPro" id="IPR029058">
    <property type="entry name" value="AB_hydrolase_fold"/>
</dbReference>
<reference evidence="4" key="1">
    <citation type="journal article" date="2014" name="Int. J. Syst. Evol. Microbiol.">
        <title>Complete genome sequence of Corynebacterium casei LMG S-19264T (=DSM 44701T), isolated from a smear-ripened cheese.</title>
        <authorList>
            <consortium name="US DOE Joint Genome Institute (JGI-PGF)"/>
            <person name="Walter F."/>
            <person name="Albersmeier A."/>
            <person name="Kalinowski J."/>
            <person name="Ruckert C."/>
        </authorList>
    </citation>
    <scope>NUCLEOTIDE SEQUENCE</scope>
    <source>
        <strain evidence="4">CGMCC 1.12214</strain>
    </source>
</reference>